<feature type="domain" description="AAA+ ATPase" evidence="3">
    <location>
        <begin position="1836"/>
        <end position="1988"/>
    </location>
</feature>
<evidence type="ECO:0000256" key="2">
    <source>
        <dbReference type="SAM" id="MobiDB-lite"/>
    </source>
</evidence>
<gene>
    <name evidence="4" type="ORF">BRAFLDRAFT_106560</name>
</gene>
<proteinExistence type="predicted"/>
<dbReference type="SMART" id="SM00382">
    <property type="entry name" value="AAA"/>
    <property type="match status" value="2"/>
</dbReference>
<dbReference type="GO" id="GO:0016887">
    <property type="term" value="F:ATP hydrolysis activity"/>
    <property type="evidence" value="ECO:0007669"/>
    <property type="project" value="InterPro"/>
</dbReference>
<feature type="compositionally biased region" description="Acidic residues" evidence="2">
    <location>
        <begin position="743"/>
        <end position="756"/>
    </location>
</feature>
<dbReference type="SUPFAM" id="SSF52540">
    <property type="entry name" value="P-loop containing nucleoside triphosphate hydrolases"/>
    <property type="match status" value="2"/>
</dbReference>
<dbReference type="PANTHER" id="PTHR22605:SF1">
    <property type="entry name" value="RZ-TYPE DOMAIN-CONTAINING PROTEIN"/>
    <property type="match status" value="1"/>
</dbReference>
<dbReference type="CDD" id="cd00009">
    <property type="entry name" value="AAA"/>
    <property type="match status" value="1"/>
</dbReference>
<dbReference type="FunFam" id="3.40.50.300:FF:003494">
    <property type="entry name" value="Predicted protein"/>
    <property type="match status" value="1"/>
</dbReference>
<feature type="coiled-coil region" evidence="1">
    <location>
        <begin position="1161"/>
        <end position="1188"/>
    </location>
</feature>
<feature type="region of interest" description="Disordered" evidence="2">
    <location>
        <begin position="4661"/>
        <end position="4680"/>
    </location>
</feature>
<dbReference type="FunFam" id="3.40.50.300:FF:003991">
    <property type="entry name" value="Predicted protein"/>
    <property type="match status" value="1"/>
</dbReference>
<evidence type="ECO:0000259" key="3">
    <source>
        <dbReference type="SMART" id="SM00382"/>
    </source>
</evidence>
<evidence type="ECO:0000256" key="1">
    <source>
        <dbReference type="SAM" id="Coils"/>
    </source>
</evidence>
<protein>
    <recommendedName>
        <fullName evidence="3">AAA+ ATPase domain-containing protein</fullName>
    </recommendedName>
</protein>
<feature type="region of interest" description="Disordered" evidence="2">
    <location>
        <begin position="1269"/>
        <end position="1290"/>
    </location>
</feature>
<organism>
    <name type="scientific">Branchiostoma floridae</name>
    <name type="common">Florida lancelet</name>
    <name type="synonym">Amphioxus</name>
    <dbReference type="NCBI Taxonomy" id="7739"/>
    <lineage>
        <taxon>Eukaryota</taxon>
        <taxon>Metazoa</taxon>
        <taxon>Chordata</taxon>
        <taxon>Cephalochordata</taxon>
        <taxon>Leptocardii</taxon>
        <taxon>Amphioxiformes</taxon>
        <taxon>Branchiostomatidae</taxon>
        <taxon>Branchiostoma</taxon>
    </lineage>
</organism>
<dbReference type="eggNOG" id="ENOG502QQ65">
    <property type="taxonomic scope" value="Eukaryota"/>
</dbReference>
<feature type="compositionally biased region" description="Polar residues" evidence="2">
    <location>
        <begin position="4664"/>
        <end position="4680"/>
    </location>
</feature>
<dbReference type="EMBL" id="GG666560">
    <property type="protein sequence ID" value="EEN55429.1"/>
    <property type="molecule type" value="Genomic_DNA"/>
</dbReference>
<dbReference type="Gene3D" id="3.40.50.300">
    <property type="entry name" value="P-loop containing nucleotide triphosphate hydrolases"/>
    <property type="match status" value="2"/>
</dbReference>
<dbReference type="InterPro" id="IPR027417">
    <property type="entry name" value="P-loop_NTPase"/>
</dbReference>
<sequence length="4680" mass="530285">MEANWVAEVAASVHDTQNIHRDIFDDPNVFYKDKATIEFSGKLFFTEDIFNAVSFGNLKEKLLEWEYLRFPNTSFTTKEERKEILGKITQLSWRATKVQKSFLCVVLGKMSQQSGFHLRKLEVATAKSLLQGLSGLRVEDLPSTCIGGLKIVVPQLLSATDTVEPWLWLLGNCSKLFETGYLIQQATSQDLKEWSKKRTSAQYMEHSKVAIYNLIQLHPQGGPHRDRLLVAIQKEAPNIDTKIAIFDAVAGDWQAEKLQDILETMKLNCTTSVAEAIRSLKGPNQVDELYQLWRKVERMGLPVEDMIASAVTQLTAKSSFPQDQVAKLQIMMTDRKLFSSKKALDLFKAIAASKDPVFQSMFLALAHDEKMSEVVVKEDAKELSVMWLQTSIDAHCTTSRMSYQPSVVASLNIQRAYDDLLKVMGTVLVGHDQAIERALGEVVKGFIRRFGWKIMLKKCEDMKNMSEQAQGLYKEHLEEMIKQEGSAQLSEDLLEIAYSICDMKNAKASGGLEIKYKLTEDLLVMLINFVDLPERNPNQDLIVNLQFLLTVIEESRFWLAILNAKGRTTQLHRHPKCKAVTSVLLEFGDQLQSGHINIQLFQAVVEKANSVKGGTDVLAVLVDATRKHVGQGSNAKLTKHVLRDINKELESHKLLLDNIENLLKVFTTMVEDLVKITDISHLRSDLHKQKKRFKEDRALTVADLSQPTYWDKLHDLQEPACCLNGFQKSFVFRNVVQKHFAEMDWEDDDEEDDESSDNSGEKKPEANKSSEASSAVQTDRSLSTPPAIPMVQFASTLSKEVVDKFKEQCQPLTEYDPTIPLETVQFMFAGITDANKMETELSCLDQLLRLGHKIPSSNRKALKEFIEFPKTQKKVHNLSAALQLFQVSVKTTGDLCTALQLCEKGVVQDTSLSELHGAVDKVEKIINKLSDEDNDIIEQLSRSSELLAFLRDIVDEDLRNLIDAVEEHSEQFVNESTVSNLIEVKRYLQPLLKDNFDNNPERFIHKLKHYHELSIRNLPEKISDCSINFHSLKGLYASVANRGEMTKEIAHNAYMKGRYTFALNSSSTCKVTMSYDRGQTQASHSMSDLRDFRSRALLIVNSDKGLTCPPGEVQTVSESSTELSHFIRCIDLASNIALSCESLHSSGHFKYKTFQTSVSNIEELEDLDAKLRHDYENWQETLKRARREYYYLNYVYSDQLWILDDFFNGHPITPELSSLFHFIHPLITVTEDVRKKYTSSKKGDGPYKRLCQIGSAMDKICGNLQTPMRPMKKKQKQQSPSTTTSSISSLRTRVQPGKVFVAALDVGSSQVVNVIMNLYESTTESFPEPHQIIICSPDTKWEELHLLLQRCVGAPNQPELGTCLFSIANVEVLQSDIQFRLVDEIKQLHSLESPFLMALVCRGGAHHPILDQFSRLTHRIQGMSDVAMRQCFSTLWPNVKMVTSDIPGLGKTEFVQEQASKQCMGVVSFPIGGTITRDYMVKRLANLRVHPYQVLHLDISPVDDPNLLDAFIFELIVVGAVHSGTSCVRRPTEHVIMEVANTLNHGLRNTLVTSMCFERVHLKWEDYKNFIISPEVNSPVQVVSHYLEALDRATIDETDIPLSGPKRVTPLPAKRCQDLLRKYFSTGVDLSFTIVEIFLSVLADQLKKFSASQYFRTANLRMMLGDKQQHQVRRNLFTALLDVSKEFASRSVLSCRNTQSSAMTKEKAVQTLKEAASTTSSAMQMVNRVEGMIRWADSNHLMVIFHSQDAHTVSALYRSLQQVPVKIQDLFKQQVNRPLPDFPSLKQGELQMILERIARTTAHKLKTEETGTLDKRYALTPDNLLKMALIIMRVRARIPVIIMGETGCGKTSLIRYLAKTCEVPFKVLSIHAGVTEDKITDFVTDRAAEARKDLSREVWAFLDEINTCDHLGLINEIICHHSMLGKKLPENLILLAACNPYRQRESSQLHTAGLEGKVSFDECSKLVYRVHPLPESMLDYVWDYGTLDEKDERSYIAKMVTGVFPQESKVKPDMLVDLLSSSQNFIRTVEGNQFGVSLRDVNRCRILMKWFVEMLQTKGVKAFCKQTSYWLTLTLAHPCDDVDVRSVILTLAHCYHSRLADSENRAKYRKELSEVMRRHKVIVYEHEIEDVIHKEQLDLLERMELPEGTAKNGALCENVFVLLVCILNKIPVFVVGKPGCSKSLSMQLIRSNLRGRDSSDEYFKKLPQLYVVSHQGSESSTSEGIIKVFDKAKRYKEHNEGGVLPVVLLDEIGLAEESRFNPLKVLHSLLEPAEDDFPDIAVVGISNWALDAAKMNRAVHLSRPEPDTKDLYLTGRSLADAALDRAYHGGKHLTMAQDNALNALAEAYFEYEEKQIHKNFHGLRDYYSLIKCICSPEHVNTDAVVMPQFNLKVLKQGLLRNFGGLPTERDTIMKTFQQKLRALHIDLDEDREVLDVKQLIQDNLRDKQARHLMLITSGDSAVNILEQMIRDSEDLSCREQVTIFGSHLDDDLSEDYDYRTLSRIILCMERGCILILRDLDSIYGSLYDMLNQNYTVVGKKRNCRVALGAYSNPMCQVHENFRCIVLIDQQKVNYSDPPFLNRFEKQLLRFSDVINPQQMSAIKKLQCWVDGISTIPGQQFTKEDLFIGFHDDTLPSLVLWHSNHGKDLNQKDLLKHCKSDLMWIASPDGMLRASKSKLAETGLPDIADFQEEYFNQPTHRGLQKFLEHMLLGEGPVPTAGKDTATDSGEHPDMYSMESPLLKLVVHTFSNVHTDIAACLQDFIKTNTGMTVSEGLQVEKLSAFKSEKQLSSRIQHFWLESKATLLILQCSPALDGAHMLLAKSLLDHYRNEYIKARKTGSLCDKHVCLMIHVEQGEEVEENPWQLNFLCGWQQVTLDSIEEPTLPFKDLLNMTVREVLESKVRPFADVAREQLMWCFTCFKYRNEGRPVEGILKLVSEISESPVLMEFLKQHVYSSATCFSELHLEGDADSWQVQVACDRQLLHSCSGLQTAMQQFISLQVRQPLAKAIFLIESQSAWESFFSGSPGLQSVWIELAQNGDMLNFDGCPEPCGPESCDLPEVYFDHKFPFSLHFLAQVEKQKDLFYDEMRELQQDEDKLDEDGWLKQEEAELQVQRFADIVDKCIPDVFQRPALCKHLDLLIDDFCNLMSEDHGSRLEASLRTKVLKWTIAQKAVISKPDSPQLTITDVITCYWRNSELFSNELQLISSCVDVVKFDVHDLLATMTSSESVPKMKEENVLEAPIESFDDSDSFVEEAEEAGLAATGIEVESAEQNPETVKEEDISVVLLPDEETVTSTPTLVEDLFDTEEALHVDNEKLEVKEQTLTESNDGEEEECHECPDNEFEESPTISERLVDMYCTAMLPEKSVIDSCGGLRAWHAKITTLLSLAAKVSRDTPMFHFLRLCNDFATALNLASVGVSVMNSLSQTATSEGDNCMNSPLMFSLVVETARKLLNSGKMSSKRTQQFLCLLFGRCLDANPDTNLIDSILDELSKLPTGSFRYAGPVLDRILYFEQENHQVKSSKPGHLGLFQDIIENQDLALEEHPPLQSFNNCLHSLQSKAGFDSHLATVCSDIIQDRFFSSVAQHAMEFGEPSNPMFDVLVRAAKVTRESATCDLQFICSVAFIRAFLTGMAHALQEWLDTQEQREEKQVSEHLLQEVNTQLFTPSPKEEPTLSRKTSMLLFFLKQFRPDHGLLGLRDVSKDLGQMLPALQELEWEKHELESRFPFGPLRYATGCEDAMKALALLKEKEDGAMNTLIQKAEGCEETRFSLLATLYDLYFLVRTVRPARDTEKAAAQTIAKMITDFPRPYQQALLCTVGEQDSKLCVSEQSSLDDILKKSVIMHLLCALSSSLTQNMKTQSPFKQYLTNPEKLNAPYVLAADNNDDNPPEVYTSTNQQMWAEKATVWCCSCGFLVAQQSLAPTSAEQQTVCPICKSPALPTKHLDGSQPGPSYIQNVSSGVTVTQQTGYVIANPEERGGKWFTVRQLSPAAYRCLHLLVHGCLLASHYAEVCKPEQLGEFIFKDNNKGQDAIDICTKFVDVDWKALGEVISGTSEDVCRLLHSVIQHTYSLLTGSHKVGQNTCKSREEREKWEEEFSAIVDKLVQKIPSSLREQQVSALSDNINIEQGPKCLEIKVEELEREVGQQYHHDHALRLFRVTETRTFEKLQCHFMNGGRDLQDVHPFLGLFFSMHEQLPYIKHLHPLLKWTTIVKSRLSHRLAKEKAKDMPICDFIYDSKLTKQEKERLKKYFQGFKEAWNQLHGSGKAVDERFASMPPMHEERPITQCLLDPQIPDSHLQTAISVLYNLQNKFLTNVAKLAATTTCPAVSFLVREQHSSVIPQVSILDVRKKDVIHYTWSNDFMKHSECNTEYGLGRELFFDFSKIEMELANNLVLGKAYINDEQGLPKFAYANELFSASASILHDVSNHVPQEPLAIDTVSALRERNESDRIAKPLLEHMEVVLFLLKRTKGKPSEPLVDYTKKWLSMLTSPFPVRLLPEPHSAIQLKHVVHLYETLEDMMADVTVESLHDCFRQALKPVMQSKVENASIEELECAVKVTRQFVFRYMSSSDAAQKVKPESLLLTHLMNTAGLWTAGHTKTNEDTATNSSSSFMDQLNVEHVYAALEAMTNTIRPAGLKITCVTFLSVLLLPRRHQIEEARPVTVQQKGKTDNQVPLNRH</sequence>
<name>C3YWA0_BRAFL</name>
<keyword evidence="1" id="KW-0175">Coiled coil</keyword>
<dbReference type="GO" id="GO:0004842">
    <property type="term" value="F:ubiquitin-protein transferase activity"/>
    <property type="evidence" value="ECO:0007669"/>
    <property type="project" value="InterPro"/>
</dbReference>
<feature type="compositionally biased region" description="Acidic residues" evidence="2">
    <location>
        <begin position="3329"/>
        <end position="3344"/>
    </location>
</feature>
<dbReference type="InParanoid" id="C3YWA0"/>
<dbReference type="PANTHER" id="PTHR22605">
    <property type="entry name" value="RZ-TYPE DOMAIN-CONTAINING PROTEIN"/>
    <property type="match status" value="1"/>
</dbReference>
<feature type="compositionally biased region" description="Basic and acidic residues" evidence="2">
    <location>
        <begin position="759"/>
        <end position="768"/>
    </location>
</feature>
<dbReference type="InterPro" id="IPR031248">
    <property type="entry name" value="RNF213"/>
</dbReference>
<dbReference type="InterPro" id="IPR003593">
    <property type="entry name" value="AAA+_ATPase"/>
</dbReference>
<feature type="region of interest" description="Disordered" evidence="2">
    <location>
        <begin position="3325"/>
        <end position="3344"/>
    </location>
</feature>
<feature type="region of interest" description="Disordered" evidence="2">
    <location>
        <begin position="743"/>
        <end position="786"/>
    </location>
</feature>
<evidence type="ECO:0000313" key="4">
    <source>
        <dbReference type="EMBL" id="EEN55429.1"/>
    </source>
</evidence>
<feature type="domain" description="AAA+ ATPase" evidence="3">
    <location>
        <begin position="2168"/>
        <end position="2305"/>
    </location>
</feature>
<accession>C3YWA0</accession>
<feature type="compositionally biased region" description="Polar residues" evidence="2">
    <location>
        <begin position="769"/>
        <end position="784"/>
    </location>
</feature>
<reference evidence="4" key="1">
    <citation type="journal article" date="2008" name="Nature">
        <title>The amphioxus genome and the evolution of the chordate karyotype.</title>
        <authorList>
            <consortium name="US DOE Joint Genome Institute (JGI-PGF)"/>
            <person name="Putnam N.H."/>
            <person name="Butts T."/>
            <person name="Ferrier D.E.K."/>
            <person name="Furlong R.F."/>
            <person name="Hellsten U."/>
            <person name="Kawashima T."/>
            <person name="Robinson-Rechavi M."/>
            <person name="Shoguchi E."/>
            <person name="Terry A."/>
            <person name="Yu J.-K."/>
            <person name="Benito-Gutierrez E.L."/>
            <person name="Dubchak I."/>
            <person name="Garcia-Fernandez J."/>
            <person name="Gibson-Brown J.J."/>
            <person name="Grigoriev I.V."/>
            <person name="Horton A.C."/>
            <person name="de Jong P.J."/>
            <person name="Jurka J."/>
            <person name="Kapitonov V.V."/>
            <person name="Kohara Y."/>
            <person name="Kuroki Y."/>
            <person name="Lindquist E."/>
            <person name="Lucas S."/>
            <person name="Osoegawa K."/>
            <person name="Pennacchio L.A."/>
            <person name="Salamov A.A."/>
            <person name="Satou Y."/>
            <person name="Sauka-Spengler T."/>
            <person name="Schmutz J."/>
            <person name="Shin-I T."/>
            <person name="Toyoda A."/>
            <person name="Bronner-Fraser M."/>
            <person name="Fujiyama A."/>
            <person name="Holland L.Z."/>
            <person name="Holland P.W.H."/>
            <person name="Satoh N."/>
            <person name="Rokhsar D.S."/>
        </authorList>
    </citation>
    <scope>NUCLEOTIDE SEQUENCE [LARGE SCALE GENOMIC DNA]</scope>
    <source>
        <strain evidence="4">S238N-H82</strain>
        <tissue evidence="4">Testes</tissue>
    </source>
</reference>
<feature type="compositionally biased region" description="Low complexity" evidence="2">
    <location>
        <begin position="1277"/>
        <end position="1286"/>
    </location>
</feature>